<proteinExistence type="predicted"/>
<dbReference type="InterPro" id="IPR032704">
    <property type="entry name" value="Cms1"/>
</dbReference>
<dbReference type="GO" id="GO:0030686">
    <property type="term" value="C:90S preribosome"/>
    <property type="evidence" value="ECO:0007669"/>
    <property type="project" value="TreeGrafter"/>
</dbReference>
<dbReference type="PANTHER" id="PTHR24030">
    <property type="entry name" value="PROTEIN CMSS1"/>
    <property type="match status" value="1"/>
</dbReference>
<sequence>MSDSDNEGGVPLIEPQFSGAKKRKRNNDSEARKEKKRRRNKKPNDIHEDDLDEELGVNLAIGRMDGDLMVNYVARRTKKFEPDLSPVELDELYLPAKSVRDTSSWDKPRTLDNLPSFVREFADKDENLELAKQDPGCPHTIVVAAAGIRAADLTRALRVFQSKKESGGKVTKLFAKHIKLKEAIEECRKTRISLGVGTPQRIHDLLEDGALSAKHLKRIIIDASYIDQKKRGILDMKETEIPLVKLLTRKDLRERYEDATSPVKLLFY</sequence>
<name>A0A0D2AXJ6_9PEZI</name>
<reference evidence="2 3" key="1">
    <citation type="submission" date="2015-01" db="EMBL/GenBank/DDBJ databases">
        <title>The Genome Sequence of Ochroconis gallopava CBS43764.</title>
        <authorList>
            <consortium name="The Broad Institute Genomics Platform"/>
            <person name="Cuomo C."/>
            <person name="de Hoog S."/>
            <person name="Gorbushina A."/>
            <person name="Stielow B."/>
            <person name="Teixiera M."/>
            <person name="Abouelleil A."/>
            <person name="Chapman S.B."/>
            <person name="Priest M."/>
            <person name="Young S.K."/>
            <person name="Wortman J."/>
            <person name="Nusbaum C."/>
            <person name="Birren B."/>
        </authorList>
    </citation>
    <scope>NUCLEOTIDE SEQUENCE [LARGE SCALE GENOMIC DNA]</scope>
    <source>
        <strain evidence="2 3">CBS 43764</strain>
    </source>
</reference>
<dbReference type="EMBL" id="KN847542">
    <property type="protein sequence ID" value="KIW03904.1"/>
    <property type="molecule type" value="Genomic_DNA"/>
</dbReference>
<dbReference type="InterPro" id="IPR027417">
    <property type="entry name" value="P-loop_NTPase"/>
</dbReference>
<dbReference type="STRING" id="253628.A0A0D2AXJ6"/>
<dbReference type="RefSeq" id="XP_016213773.1">
    <property type="nucleotide sequence ID" value="XM_016358155.1"/>
</dbReference>
<accession>A0A0D2AXJ6</accession>
<feature type="region of interest" description="Disordered" evidence="1">
    <location>
        <begin position="1"/>
        <end position="49"/>
    </location>
</feature>
<dbReference type="VEuPathDB" id="FungiDB:PV09_04747"/>
<dbReference type="GO" id="GO:0005634">
    <property type="term" value="C:nucleus"/>
    <property type="evidence" value="ECO:0007669"/>
    <property type="project" value="TreeGrafter"/>
</dbReference>
<evidence type="ECO:0008006" key="4">
    <source>
        <dbReference type="Google" id="ProtNLM"/>
    </source>
</evidence>
<dbReference type="Gene3D" id="3.40.50.300">
    <property type="entry name" value="P-loop containing nucleotide triphosphate hydrolases"/>
    <property type="match status" value="1"/>
</dbReference>
<dbReference type="PANTHER" id="PTHR24030:SF0">
    <property type="entry name" value="PROTEIN CMSS1"/>
    <property type="match status" value="1"/>
</dbReference>
<evidence type="ECO:0000313" key="3">
    <source>
        <dbReference type="Proteomes" id="UP000053259"/>
    </source>
</evidence>
<gene>
    <name evidence="2" type="ORF">PV09_04747</name>
</gene>
<dbReference type="FunCoup" id="A0A0D2AXJ6">
    <property type="interactions" value="267"/>
</dbReference>
<dbReference type="Pfam" id="PF14617">
    <property type="entry name" value="CMS1"/>
    <property type="match status" value="1"/>
</dbReference>
<evidence type="ECO:0000256" key="1">
    <source>
        <dbReference type="SAM" id="MobiDB-lite"/>
    </source>
</evidence>
<protein>
    <recommendedName>
        <fullName evidence="4">Protein CMS1</fullName>
    </recommendedName>
</protein>
<dbReference type="Proteomes" id="UP000053259">
    <property type="component" value="Unassembled WGS sequence"/>
</dbReference>
<dbReference type="InParanoid" id="A0A0D2AXJ6"/>
<dbReference type="GeneID" id="27312720"/>
<organism evidence="2 3">
    <name type="scientific">Verruconis gallopava</name>
    <dbReference type="NCBI Taxonomy" id="253628"/>
    <lineage>
        <taxon>Eukaryota</taxon>
        <taxon>Fungi</taxon>
        <taxon>Dikarya</taxon>
        <taxon>Ascomycota</taxon>
        <taxon>Pezizomycotina</taxon>
        <taxon>Dothideomycetes</taxon>
        <taxon>Pleosporomycetidae</taxon>
        <taxon>Venturiales</taxon>
        <taxon>Sympoventuriaceae</taxon>
        <taxon>Verruconis</taxon>
    </lineage>
</organism>
<dbReference type="OrthoDB" id="1929311at2759"/>
<dbReference type="AlphaFoldDB" id="A0A0D2AXJ6"/>
<dbReference type="HOGENOM" id="CLU_057568_0_1_1"/>
<keyword evidence="3" id="KW-1185">Reference proteome</keyword>
<evidence type="ECO:0000313" key="2">
    <source>
        <dbReference type="EMBL" id="KIW03904.1"/>
    </source>
</evidence>